<evidence type="ECO:0000313" key="1">
    <source>
        <dbReference type="EMBL" id="MDQ0507203.1"/>
    </source>
</evidence>
<keyword evidence="2" id="KW-1185">Reference proteome</keyword>
<proteinExistence type="predicted"/>
<comment type="caution">
    <text evidence="1">The sequence shown here is derived from an EMBL/GenBank/DDBJ whole genome shotgun (WGS) entry which is preliminary data.</text>
</comment>
<dbReference type="InterPro" id="IPR010869">
    <property type="entry name" value="DUF1501"/>
</dbReference>
<dbReference type="EMBL" id="JAUSVY010000014">
    <property type="protein sequence ID" value="MDQ0507203.1"/>
    <property type="molecule type" value="Genomic_DNA"/>
</dbReference>
<name>A0ABU0LJ82_XANAG</name>
<accession>A0ABU0LJ82</accession>
<dbReference type="Proteomes" id="UP001241747">
    <property type="component" value="Unassembled WGS sequence"/>
</dbReference>
<dbReference type="PANTHER" id="PTHR43737">
    <property type="entry name" value="BLL7424 PROTEIN"/>
    <property type="match status" value="1"/>
</dbReference>
<gene>
    <name evidence="1" type="ORF">QOZ94_004019</name>
</gene>
<dbReference type="PANTHER" id="PTHR43737:SF1">
    <property type="entry name" value="DUF1501 DOMAIN-CONTAINING PROTEIN"/>
    <property type="match status" value="1"/>
</dbReference>
<reference evidence="1 2" key="1">
    <citation type="submission" date="2023-07" db="EMBL/GenBank/DDBJ databases">
        <title>Genomic Encyclopedia of Type Strains, Phase IV (KMG-IV): sequencing the most valuable type-strain genomes for metagenomic binning, comparative biology and taxonomic classification.</title>
        <authorList>
            <person name="Goeker M."/>
        </authorList>
    </citation>
    <scope>NUCLEOTIDE SEQUENCE [LARGE SCALE GENOMIC DNA]</scope>
    <source>
        <strain evidence="1 2">DSM 3770</strain>
    </source>
</reference>
<organism evidence="1 2">
    <name type="scientific">Xanthobacter agilis</name>
    <dbReference type="NCBI Taxonomy" id="47492"/>
    <lineage>
        <taxon>Bacteria</taxon>
        <taxon>Pseudomonadati</taxon>
        <taxon>Pseudomonadota</taxon>
        <taxon>Alphaproteobacteria</taxon>
        <taxon>Hyphomicrobiales</taxon>
        <taxon>Xanthobacteraceae</taxon>
        <taxon>Xanthobacter</taxon>
    </lineage>
</organism>
<sequence length="410" mass="43569">MPAGGLTRRAFMAAAGATALSAPLVSWPYVPRAWGASGRDPRLLVVVLRGGLDGLATVMPVGDPDFAALRNDFRNPKLAEAPSLDSLFVLNPALRHLSALYTRKELLLFQAVATPYRARSHFDAQAMLESGLPDYGITAESGWLNRALQKTEAGPRLKKAPGLVVAPTAPLIMRGAAPVESWQPQAFSYVDDDTLQRLMQLYEARDPELARALSEGADVDMKLHGVQKVGNKAQAADSVQGFPEAMKTTGLLMAAADGPRIGAINFNGWDTHALEGAYDGRLAKTLQALDHGFAALETSLGPVWSDTAVLVITEFGRTARVNGSLGTDHGTGTIAMLLGGAVSGGRVIADWPGLSQKVLFEGRDLAPTLDIRAVMKGLLREHLDLSPAVLATEVFPDSSAIVPLRGLVRT</sequence>
<dbReference type="RefSeq" id="WP_237346365.1">
    <property type="nucleotide sequence ID" value="NZ_JABWGX010000018.1"/>
</dbReference>
<evidence type="ECO:0000313" key="2">
    <source>
        <dbReference type="Proteomes" id="UP001241747"/>
    </source>
</evidence>
<dbReference type="Pfam" id="PF07394">
    <property type="entry name" value="DUF1501"/>
    <property type="match status" value="1"/>
</dbReference>
<dbReference type="PROSITE" id="PS51318">
    <property type="entry name" value="TAT"/>
    <property type="match status" value="1"/>
</dbReference>
<protein>
    <submittedName>
        <fullName evidence="1">Uncharacterized protein (DUF1501 family)</fullName>
    </submittedName>
</protein>
<dbReference type="InterPro" id="IPR006311">
    <property type="entry name" value="TAT_signal"/>
</dbReference>